<proteinExistence type="predicted"/>
<evidence type="ECO:0000256" key="2">
    <source>
        <dbReference type="ARBA" id="ARBA00022475"/>
    </source>
</evidence>
<feature type="transmembrane region" description="Helical" evidence="9">
    <location>
        <begin position="291"/>
        <end position="313"/>
    </location>
</feature>
<dbReference type="EMBL" id="MTYJ01000462">
    <property type="protein sequence ID" value="OWA54798.1"/>
    <property type="molecule type" value="Genomic_DNA"/>
</dbReference>
<feature type="domain" description="G-protein coupled receptors family 1 profile" evidence="10">
    <location>
        <begin position="48"/>
        <end position="349"/>
    </location>
</feature>
<dbReference type="InterPro" id="IPR000276">
    <property type="entry name" value="GPCR_Rhodpsn"/>
</dbReference>
<keyword evidence="7" id="KW-0675">Receptor</keyword>
<evidence type="ECO:0000313" key="12">
    <source>
        <dbReference type="Proteomes" id="UP000192578"/>
    </source>
</evidence>
<evidence type="ECO:0000256" key="6">
    <source>
        <dbReference type="ARBA" id="ARBA00023136"/>
    </source>
</evidence>
<organism evidence="11 12">
    <name type="scientific">Hypsibius exemplaris</name>
    <name type="common">Freshwater tardigrade</name>
    <dbReference type="NCBI Taxonomy" id="2072580"/>
    <lineage>
        <taxon>Eukaryota</taxon>
        <taxon>Metazoa</taxon>
        <taxon>Ecdysozoa</taxon>
        <taxon>Tardigrada</taxon>
        <taxon>Eutardigrada</taxon>
        <taxon>Parachela</taxon>
        <taxon>Hypsibioidea</taxon>
        <taxon>Hypsibiidae</taxon>
        <taxon>Hypsibius</taxon>
    </lineage>
</organism>
<dbReference type="PANTHER" id="PTHR24228">
    <property type="entry name" value="B2 BRADYKININ RECEPTOR/ANGIOTENSIN II RECEPTOR"/>
    <property type="match status" value="1"/>
</dbReference>
<evidence type="ECO:0000256" key="3">
    <source>
        <dbReference type="ARBA" id="ARBA00022692"/>
    </source>
</evidence>
<dbReference type="GO" id="GO:0004930">
    <property type="term" value="F:G protein-coupled receptor activity"/>
    <property type="evidence" value="ECO:0007669"/>
    <property type="project" value="UniProtKB-KW"/>
</dbReference>
<comment type="subcellular location">
    <subcellularLocation>
        <location evidence="1">Cell membrane</location>
        <topology evidence="1">Multi-pass membrane protein</topology>
    </subcellularLocation>
</comment>
<dbReference type="PANTHER" id="PTHR24228:SF59">
    <property type="entry name" value="NEUROPEPTIDE RECEPTOR 15"/>
    <property type="match status" value="1"/>
</dbReference>
<evidence type="ECO:0000256" key="7">
    <source>
        <dbReference type="ARBA" id="ARBA00023170"/>
    </source>
</evidence>
<sequence length="368" mass="41620">MPTLNSSSVNATLILLHPQQNPLSCLSVTTYRILTGFTAPLTLISVGMYLAVLITFFKRPTLITHFTVNLISLSVINLVHSVVYWPQAISRPITLGVWLNSPLTCAVFQYFIWIMPIMTVMQDLVICGDRWVAFVAPVWYHRRRSVKCTLCGTLVVTLWLHGWYMPLNVLNYLTPMPLRQGCDGTAYPGYRAVVLTMVCYLPQALIYGSYPVLLTLLWRRRVQKARRRRDRAERLTAPSAAPAIPTITIQLCDNLGSISLRRPSLGVLKPEGAAERMDDIAKSAERSNNRLVMGVLCLKFTAIVFTMVPTVLFTVSATNRRLPPPCTWDAFHLAEHFLAVVQLVEPFVYLATLRDLRREFLSVFHLTE</sequence>
<dbReference type="Gene3D" id="1.20.1070.10">
    <property type="entry name" value="Rhodopsin 7-helix transmembrane proteins"/>
    <property type="match status" value="1"/>
</dbReference>
<feature type="transmembrane region" description="Helical" evidence="9">
    <location>
        <begin position="33"/>
        <end position="54"/>
    </location>
</feature>
<accession>A0A9X6RNV2</accession>
<keyword evidence="6 9" id="KW-0472">Membrane</keyword>
<evidence type="ECO:0000313" key="11">
    <source>
        <dbReference type="EMBL" id="OWA54798.1"/>
    </source>
</evidence>
<evidence type="ECO:0000256" key="5">
    <source>
        <dbReference type="ARBA" id="ARBA00023040"/>
    </source>
</evidence>
<keyword evidence="12" id="KW-1185">Reference proteome</keyword>
<protein>
    <recommendedName>
        <fullName evidence="10">G-protein coupled receptors family 1 profile domain-containing protein</fullName>
    </recommendedName>
</protein>
<evidence type="ECO:0000256" key="9">
    <source>
        <dbReference type="SAM" id="Phobius"/>
    </source>
</evidence>
<keyword evidence="5" id="KW-0297">G-protein coupled receptor</keyword>
<evidence type="ECO:0000256" key="8">
    <source>
        <dbReference type="ARBA" id="ARBA00023224"/>
    </source>
</evidence>
<reference evidence="12" key="1">
    <citation type="submission" date="2017-01" db="EMBL/GenBank/DDBJ databases">
        <title>Comparative genomics of anhydrobiosis in the tardigrade Hypsibius dujardini.</title>
        <authorList>
            <person name="Yoshida Y."/>
            <person name="Koutsovoulos G."/>
            <person name="Laetsch D."/>
            <person name="Stevens L."/>
            <person name="Kumar S."/>
            <person name="Horikawa D."/>
            <person name="Ishino K."/>
            <person name="Komine S."/>
            <person name="Tomita M."/>
            <person name="Blaxter M."/>
            <person name="Arakawa K."/>
        </authorList>
    </citation>
    <scope>NUCLEOTIDE SEQUENCE [LARGE SCALE GENOMIC DNA]</scope>
    <source>
        <strain evidence="12">Z151</strain>
    </source>
</reference>
<keyword evidence="3 9" id="KW-0812">Transmembrane</keyword>
<evidence type="ECO:0000259" key="10">
    <source>
        <dbReference type="PROSITE" id="PS50262"/>
    </source>
</evidence>
<comment type="caution">
    <text evidence="11">The sequence shown here is derived from an EMBL/GenBank/DDBJ whole genome shotgun (WGS) entry which is preliminary data.</text>
</comment>
<feature type="transmembrane region" description="Helical" evidence="9">
    <location>
        <begin position="193"/>
        <end position="218"/>
    </location>
</feature>
<feature type="transmembrane region" description="Helical" evidence="9">
    <location>
        <begin position="66"/>
        <end position="87"/>
    </location>
</feature>
<dbReference type="InterPro" id="IPR017452">
    <property type="entry name" value="GPCR_Rhodpsn_7TM"/>
</dbReference>
<dbReference type="OrthoDB" id="9975554at2759"/>
<dbReference type="PROSITE" id="PS50262">
    <property type="entry name" value="G_PROTEIN_RECEP_F1_2"/>
    <property type="match status" value="1"/>
</dbReference>
<dbReference type="SUPFAM" id="SSF81321">
    <property type="entry name" value="Family A G protein-coupled receptor-like"/>
    <property type="match status" value="1"/>
</dbReference>
<dbReference type="GO" id="GO:0005886">
    <property type="term" value="C:plasma membrane"/>
    <property type="evidence" value="ECO:0007669"/>
    <property type="project" value="UniProtKB-SubCell"/>
</dbReference>
<keyword evidence="2" id="KW-1003">Cell membrane</keyword>
<keyword evidence="4 9" id="KW-1133">Transmembrane helix</keyword>
<name>A0A9X6RNV2_HYPEX</name>
<feature type="transmembrane region" description="Helical" evidence="9">
    <location>
        <begin position="148"/>
        <end position="166"/>
    </location>
</feature>
<dbReference type="Proteomes" id="UP000192578">
    <property type="component" value="Unassembled WGS sequence"/>
</dbReference>
<keyword evidence="8" id="KW-0807">Transducer</keyword>
<evidence type="ECO:0000256" key="4">
    <source>
        <dbReference type="ARBA" id="ARBA00022989"/>
    </source>
</evidence>
<evidence type="ECO:0000256" key="1">
    <source>
        <dbReference type="ARBA" id="ARBA00004651"/>
    </source>
</evidence>
<dbReference type="Pfam" id="PF00001">
    <property type="entry name" value="7tm_1"/>
    <property type="match status" value="1"/>
</dbReference>
<dbReference type="AlphaFoldDB" id="A0A9X6RNV2"/>
<gene>
    <name evidence="11" type="ORF">BV898_19192</name>
</gene>